<accession>A0A0H5NV14</accession>
<evidence type="ECO:0000313" key="3">
    <source>
        <dbReference type="Proteomes" id="UP000057820"/>
    </source>
</evidence>
<dbReference type="RefSeq" id="WP_011207504.1">
    <property type="nucleotide sequence ID" value="NZ_CAACYE020000001.1"/>
</dbReference>
<dbReference type="EMBL" id="LN868938">
    <property type="protein sequence ID" value="CRY78849.1"/>
    <property type="molecule type" value="Genomic_DNA"/>
</dbReference>
<feature type="transmembrane region" description="Helical" evidence="1">
    <location>
        <begin position="12"/>
        <end position="37"/>
    </location>
</feature>
<name>A0A0H5NV14_NOCFR</name>
<dbReference type="KEGG" id="nfr:ERS450000_03143"/>
<protein>
    <submittedName>
        <fullName evidence="2">Uncharacterized protein</fullName>
    </submittedName>
</protein>
<gene>
    <name evidence="2" type="ORF">ERS450000_03143</name>
</gene>
<evidence type="ECO:0000256" key="1">
    <source>
        <dbReference type="SAM" id="Phobius"/>
    </source>
</evidence>
<reference evidence="3" key="1">
    <citation type="submission" date="2015-03" db="EMBL/GenBank/DDBJ databases">
        <authorList>
            <consortium name="Pathogen Informatics"/>
        </authorList>
    </citation>
    <scope>NUCLEOTIDE SEQUENCE [LARGE SCALE GENOMIC DNA]</scope>
    <source>
        <strain evidence="3">NCTC11134</strain>
    </source>
</reference>
<proteinExistence type="predicted"/>
<keyword evidence="1" id="KW-1133">Transmembrane helix</keyword>
<dbReference type="Proteomes" id="UP000057820">
    <property type="component" value="Chromosome 1"/>
</dbReference>
<dbReference type="AlphaFoldDB" id="A0A0H5NV14"/>
<organism evidence="2 3">
    <name type="scientific">Nocardia farcinica</name>
    <dbReference type="NCBI Taxonomy" id="37329"/>
    <lineage>
        <taxon>Bacteria</taxon>
        <taxon>Bacillati</taxon>
        <taxon>Actinomycetota</taxon>
        <taxon>Actinomycetes</taxon>
        <taxon>Mycobacteriales</taxon>
        <taxon>Nocardiaceae</taxon>
        <taxon>Nocardia</taxon>
    </lineage>
</organism>
<dbReference type="GeneID" id="61136675"/>
<keyword evidence="1" id="KW-0472">Membrane</keyword>
<keyword evidence="1" id="KW-0812">Transmembrane</keyword>
<sequence>MPRRPRTAGPPILAVATRLLVAVLCCAATALFSYALLQLPTPAGTAETPRPAIVAPHP</sequence>
<evidence type="ECO:0000313" key="2">
    <source>
        <dbReference type="EMBL" id="CRY78849.1"/>
    </source>
</evidence>